<dbReference type="GO" id="GO:0071973">
    <property type="term" value="P:bacterial-type flagellum-dependent cell motility"/>
    <property type="evidence" value="ECO:0007669"/>
    <property type="project" value="TreeGrafter"/>
</dbReference>
<protein>
    <recommendedName>
        <fullName evidence="5">Flagellar hook-associated protein 2</fullName>
        <shortName evidence="5">HAP2</shortName>
    </recommendedName>
    <alternativeName>
        <fullName evidence="5">Flagellar cap protein</fullName>
    </alternativeName>
</protein>
<reference evidence="8" key="1">
    <citation type="submission" date="2022-01" db="EMBL/GenBank/DDBJ databases">
        <title>Whole genome-based taxonomy of the Shewanellaceae.</title>
        <authorList>
            <person name="Martin-Rodriguez A.J."/>
        </authorList>
    </citation>
    <scope>NUCLEOTIDE SEQUENCE</scope>
    <source>
        <strain evidence="8">DSM 23803</strain>
    </source>
</reference>
<organism evidence="8 9">
    <name type="scientific">Shewanella algicola</name>
    <dbReference type="NCBI Taxonomy" id="640633"/>
    <lineage>
        <taxon>Bacteria</taxon>
        <taxon>Pseudomonadati</taxon>
        <taxon>Pseudomonadota</taxon>
        <taxon>Gammaproteobacteria</taxon>
        <taxon>Alteromonadales</taxon>
        <taxon>Shewanellaceae</taxon>
        <taxon>Shewanella</taxon>
    </lineage>
</organism>
<keyword evidence="9" id="KW-1185">Reference proteome</keyword>
<comment type="subcellular location">
    <subcellularLocation>
        <location evidence="5">Secreted</location>
    </subcellularLocation>
    <subcellularLocation>
        <location evidence="5">Bacterial flagellum</location>
    </subcellularLocation>
</comment>
<evidence type="ECO:0000259" key="7">
    <source>
        <dbReference type="Pfam" id="PF07195"/>
    </source>
</evidence>
<feature type="domain" description="Flagellar hook-associated protein 2 C-terminal" evidence="7">
    <location>
        <begin position="214"/>
        <end position="436"/>
    </location>
</feature>
<comment type="similarity">
    <text evidence="1 5">Belongs to the FliD family.</text>
</comment>
<keyword evidence="3" id="KW-0175">Coiled coil</keyword>
<keyword evidence="8" id="KW-0966">Cell projection</keyword>
<dbReference type="PANTHER" id="PTHR30288">
    <property type="entry name" value="FLAGELLAR CAP/ASSEMBLY PROTEIN FLID"/>
    <property type="match status" value="1"/>
</dbReference>
<keyword evidence="8" id="KW-0282">Flagellum</keyword>
<gene>
    <name evidence="8" type="primary">fliD</name>
    <name evidence="8" type="ORF">L2749_01680</name>
</gene>
<comment type="function">
    <text evidence="5">Required for morphogenesis and for the elongation of the flagellar filament by facilitating polymerization of the flagellin monomers at the tip of growing filament. Forms a capping structure, which prevents flagellin subunits (transported through the central channel of the flagellum) from leaking out without polymerization at the distal end.</text>
</comment>
<dbReference type="Gene3D" id="3.30.70.2120">
    <property type="match status" value="1"/>
</dbReference>
<evidence type="ECO:0000256" key="5">
    <source>
        <dbReference type="RuleBase" id="RU362066"/>
    </source>
</evidence>
<evidence type="ECO:0000256" key="4">
    <source>
        <dbReference type="ARBA" id="ARBA00023143"/>
    </source>
</evidence>
<keyword evidence="5" id="KW-0964">Secreted</keyword>
<evidence type="ECO:0000313" key="8">
    <source>
        <dbReference type="EMBL" id="MCL1103975.1"/>
    </source>
</evidence>
<dbReference type="GO" id="GO:0009424">
    <property type="term" value="C:bacterial-type flagellum hook"/>
    <property type="evidence" value="ECO:0007669"/>
    <property type="project" value="UniProtKB-UniRule"/>
</dbReference>
<sequence length="454" mass="47725">MALTATGIGSGLDISSIVGVLVDAEKTPKEARFTETETKIDAKVSAIGTLKSALSTFQDAAEKLQSGEFLNIRTVSTGNSDFFTATADQYSQPGSYSIVVEQLAQSQKLAGATVSDATAGVGEGSLDFSVNGESFSVAITDTDNLAAIASKINNASDNSGVSATVIKSDAGSRLVFTSTETGTDNEITVTATDTTGTGLSDMFSGTNLESLQEAQNSIIYVDGQKLTSQGNTIDDAITGVELTLTDADVGETSTLTIAQDTESVKTNIESFVSSYNSLITKMGTLSSFDVEEDTAAALQGDSMIRSLESQLRKMVSERVSVDGVESALYELGISTDRDGKLSIDDDKLNDSITNNMSLVEGVFATSDTGLAYKFGDLVESYTKSGGAIDSRNNTYTSEKSRITDQREAFTLKMEQLEARLLKQFNAMDLIVSELNSQGSSLTSSLASLPGVISS</sequence>
<comment type="subunit">
    <text evidence="2 5">Homopentamer.</text>
</comment>
<evidence type="ECO:0000256" key="1">
    <source>
        <dbReference type="ARBA" id="ARBA00009764"/>
    </source>
</evidence>
<dbReference type="InterPro" id="IPR040026">
    <property type="entry name" value="FliD"/>
</dbReference>
<dbReference type="GO" id="GO:0009421">
    <property type="term" value="C:bacterial-type flagellum filament cap"/>
    <property type="evidence" value="ECO:0007669"/>
    <property type="project" value="InterPro"/>
</dbReference>
<dbReference type="RefSeq" id="WP_188923621.1">
    <property type="nucleotide sequence ID" value="NZ_BMQI01000002.1"/>
</dbReference>
<evidence type="ECO:0000256" key="2">
    <source>
        <dbReference type="ARBA" id="ARBA00011255"/>
    </source>
</evidence>
<dbReference type="Pfam" id="PF02465">
    <property type="entry name" value="FliD_N"/>
    <property type="match status" value="1"/>
</dbReference>
<dbReference type="PANTHER" id="PTHR30288:SF0">
    <property type="entry name" value="FLAGELLAR HOOK-ASSOCIATED PROTEIN 2"/>
    <property type="match status" value="1"/>
</dbReference>
<keyword evidence="8" id="KW-0969">Cilium</keyword>
<dbReference type="Proteomes" id="UP001139408">
    <property type="component" value="Unassembled WGS sequence"/>
</dbReference>
<evidence type="ECO:0000313" key="9">
    <source>
        <dbReference type="Proteomes" id="UP001139408"/>
    </source>
</evidence>
<dbReference type="AlphaFoldDB" id="A0A9X2C9K2"/>
<keyword evidence="4 5" id="KW-0975">Bacterial flagellum</keyword>
<dbReference type="GO" id="GO:0007155">
    <property type="term" value="P:cell adhesion"/>
    <property type="evidence" value="ECO:0007669"/>
    <property type="project" value="InterPro"/>
</dbReference>
<dbReference type="Pfam" id="PF07196">
    <property type="entry name" value="Flagellin_IN"/>
    <property type="match status" value="1"/>
</dbReference>
<accession>A0A9X2C9K2</accession>
<name>A0A9X2C9K2_9GAMM</name>
<comment type="caution">
    <text evidence="8">The sequence shown here is derived from an EMBL/GenBank/DDBJ whole genome shotgun (WGS) entry which is preliminary data.</text>
</comment>
<evidence type="ECO:0000256" key="3">
    <source>
        <dbReference type="ARBA" id="ARBA00023054"/>
    </source>
</evidence>
<dbReference type="EMBL" id="JAKILJ010000002">
    <property type="protein sequence ID" value="MCL1103975.1"/>
    <property type="molecule type" value="Genomic_DNA"/>
</dbReference>
<proteinExistence type="inferred from homology"/>
<dbReference type="InterPro" id="IPR010809">
    <property type="entry name" value="FliD_C"/>
</dbReference>
<evidence type="ECO:0000259" key="6">
    <source>
        <dbReference type="Pfam" id="PF02465"/>
    </source>
</evidence>
<feature type="domain" description="Flagellar hook-associated protein 2 N-terminal" evidence="6">
    <location>
        <begin position="10"/>
        <end position="107"/>
    </location>
</feature>
<dbReference type="Pfam" id="PF07195">
    <property type="entry name" value="FliD_C"/>
    <property type="match status" value="1"/>
</dbReference>
<dbReference type="InterPro" id="IPR010810">
    <property type="entry name" value="Flagellin_hook_IN_motif"/>
</dbReference>
<dbReference type="InterPro" id="IPR003481">
    <property type="entry name" value="FliD_N"/>
</dbReference>
<dbReference type="GO" id="GO:0005576">
    <property type="term" value="C:extracellular region"/>
    <property type="evidence" value="ECO:0007669"/>
    <property type="project" value="UniProtKB-SubCell"/>
</dbReference>